<dbReference type="InterPro" id="IPR041700">
    <property type="entry name" value="OMP_b-brl_3"/>
</dbReference>
<dbReference type="PROSITE" id="PS52016">
    <property type="entry name" value="TONB_DEPENDENT_REC_3"/>
    <property type="match status" value="1"/>
</dbReference>
<sequence length="804" mass="88493">MKKRYLFLLGLLCLFLSVAPAGRAQTISASAQGAGKITGLVLDSLSGKPVAYATVALHLKNSSQALDGTLTNDKGQFSFSKVGPGVYTLTFSFIGYAAKTVQDISITAQTPDADAGTIQLHSAANKLQEVTVVGQKPLIEDKGDRLVYNAEQDITNAGGNAADVLKKVPSLAVDPEGNVQLRGSANVRVLINGKTSNIMASSLADALKQIPADNIKSVEVMTNPPAKYDAEGTGGVINIITKKNSLQGTSGSVGITLGTVGSNGFGNLNVRKGKLGVNAGLNGFKYYVRRKSLMRRQEGEALTNQTARGKIFGGGANAQLGLDYELDSLNLFSAGFKLNLGKYQGRMDQVTTSPAPGLYQTIYSQNHFQFRPLGTDLNFDYTHIFKPQQELTFLAQWSQSDIDNRIDQDRQNTQEQLYYVQRNTNDNFNQEITLQLDYTQAFAGKTSLEAGLKTILRRAESNALYDITFPLENRTAPGQNLLHYDQNVMAGYVTYGGPLLKNYTYRAGARYEHTFISGDFTSNTTRLKNQYGRLVPSLYVSRTFKKDHTVKVSYTQRIQRPYIFYLNPYRDTRDPKNVTYGNPALSPELTHTYELGYSTFFKTSSVNASVFLNQTNNAIQPLIRLEEDIAFTTYGNAGKAQGYGLSLSGSTKPVAAWSINGSMHVQHSRFQSPFAQNSGWQYFISLNTGYEFGKGISAQFFGSTSSSNVTLQGKSYGWNYFSLAVKKELFDKKGSVSLAADNIFTKTMRFGYETRTPAFTQTLENRNYNRSARVTFDYKFGQADAKKAARQKKSIDNNDVKQGQ</sequence>
<evidence type="ECO:0000256" key="3">
    <source>
        <dbReference type="ARBA" id="ARBA00022452"/>
    </source>
</evidence>
<dbReference type="Gene3D" id="2.170.130.10">
    <property type="entry name" value="TonB-dependent receptor, plug domain"/>
    <property type="match status" value="1"/>
</dbReference>
<dbReference type="OrthoDB" id="905812at2"/>
<evidence type="ECO:0000259" key="9">
    <source>
        <dbReference type="Pfam" id="PF07715"/>
    </source>
</evidence>
<evidence type="ECO:0000256" key="1">
    <source>
        <dbReference type="ARBA" id="ARBA00004571"/>
    </source>
</evidence>
<evidence type="ECO:0000256" key="7">
    <source>
        <dbReference type="PROSITE-ProRule" id="PRU01360"/>
    </source>
</evidence>
<dbReference type="GO" id="GO:0009279">
    <property type="term" value="C:cell outer membrane"/>
    <property type="evidence" value="ECO:0007669"/>
    <property type="project" value="UniProtKB-SubCell"/>
</dbReference>
<dbReference type="RefSeq" id="WP_123131793.1">
    <property type="nucleotide sequence ID" value="NZ_RJJE01000002.1"/>
</dbReference>
<evidence type="ECO:0000313" key="12">
    <source>
        <dbReference type="Proteomes" id="UP000271010"/>
    </source>
</evidence>
<dbReference type="Pfam" id="PF14905">
    <property type="entry name" value="OMP_b-brl_3"/>
    <property type="match status" value="1"/>
</dbReference>
<keyword evidence="4 7" id="KW-0812">Transmembrane</keyword>
<evidence type="ECO:0000256" key="5">
    <source>
        <dbReference type="ARBA" id="ARBA00023136"/>
    </source>
</evidence>
<dbReference type="EMBL" id="RJJE01000002">
    <property type="protein sequence ID" value="RNI32493.1"/>
    <property type="molecule type" value="Genomic_DNA"/>
</dbReference>
<dbReference type="InterPro" id="IPR008969">
    <property type="entry name" value="CarboxyPept-like_regulatory"/>
</dbReference>
<keyword evidence="5 7" id="KW-0472">Membrane</keyword>
<dbReference type="InterPro" id="IPR037066">
    <property type="entry name" value="Plug_dom_sf"/>
</dbReference>
<feature type="chain" id="PRO_5018290709" evidence="8">
    <location>
        <begin position="24"/>
        <end position="804"/>
    </location>
</feature>
<keyword evidence="3 7" id="KW-1134">Transmembrane beta strand</keyword>
<evidence type="ECO:0000313" key="11">
    <source>
        <dbReference type="EMBL" id="RNI32493.1"/>
    </source>
</evidence>
<dbReference type="Pfam" id="PF07715">
    <property type="entry name" value="Plug"/>
    <property type="match status" value="1"/>
</dbReference>
<keyword evidence="12" id="KW-1185">Reference proteome</keyword>
<dbReference type="InterPro" id="IPR039426">
    <property type="entry name" value="TonB-dep_rcpt-like"/>
</dbReference>
<evidence type="ECO:0000256" key="2">
    <source>
        <dbReference type="ARBA" id="ARBA00022448"/>
    </source>
</evidence>
<name>A0A3M9N5M6_9BACT</name>
<accession>A0A3M9N5M6</accession>
<keyword evidence="2 7" id="KW-0813">Transport</keyword>
<gene>
    <name evidence="11" type="ORF">EFA69_04000</name>
</gene>
<keyword evidence="8" id="KW-0732">Signal</keyword>
<keyword evidence="11" id="KW-0675">Receptor</keyword>
<dbReference type="Gene3D" id="2.60.40.1120">
    <property type="entry name" value="Carboxypeptidase-like, regulatory domain"/>
    <property type="match status" value="1"/>
</dbReference>
<protein>
    <submittedName>
        <fullName evidence="11">TonB-dependent receptor</fullName>
    </submittedName>
</protein>
<dbReference type="InterPro" id="IPR012910">
    <property type="entry name" value="Plug_dom"/>
</dbReference>
<dbReference type="Proteomes" id="UP000271010">
    <property type="component" value="Unassembled WGS sequence"/>
</dbReference>
<evidence type="ECO:0000256" key="8">
    <source>
        <dbReference type="SAM" id="SignalP"/>
    </source>
</evidence>
<dbReference type="SUPFAM" id="SSF56935">
    <property type="entry name" value="Porins"/>
    <property type="match status" value="1"/>
</dbReference>
<dbReference type="SUPFAM" id="SSF49464">
    <property type="entry name" value="Carboxypeptidase regulatory domain-like"/>
    <property type="match status" value="1"/>
</dbReference>
<organism evidence="11 12">
    <name type="scientific">Rufibacter immobilis</name>
    <dbReference type="NCBI Taxonomy" id="1348778"/>
    <lineage>
        <taxon>Bacteria</taxon>
        <taxon>Pseudomonadati</taxon>
        <taxon>Bacteroidota</taxon>
        <taxon>Cytophagia</taxon>
        <taxon>Cytophagales</taxon>
        <taxon>Hymenobacteraceae</taxon>
        <taxon>Rufibacter</taxon>
    </lineage>
</organism>
<comment type="subcellular location">
    <subcellularLocation>
        <location evidence="1 7">Cell outer membrane</location>
        <topology evidence="1 7">Multi-pass membrane protein</topology>
    </subcellularLocation>
</comment>
<comment type="similarity">
    <text evidence="7">Belongs to the TonB-dependent receptor family.</text>
</comment>
<keyword evidence="6 7" id="KW-0998">Cell outer membrane</keyword>
<feature type="signal peptide" evidence="8">
    <location>
        <begin position="1"/>
        <end position="23"/>
    </location>
</feature>
<proteinExistence type="inferred from homology"/>
<evidence type="ECO:0000259" key="10">
    <source>
        <dbReference type="Pfam" id="PF14905"/>
    </source>
</evidence>
<dbReference type="PANTHER" id="PTHR40980:SF4">
    <property type="entry name" value="TONB-DEPENDENT RECEPTOR-LIKE BETA-BARREL DOMAIN-CONTAINING PROTEIN"/>
    <property type="match status" value="1"/>
</dbReference>
<evidence type="ECO:0000256" key="4">
    <source>
        <dbReference type="ARBA" id="ARBA00022692"/>
    </source>
</evidence>
<dbReference type="AlphaFoldDB" id="A0A3M9N5M6"/>
<evidence type="ECO:0000256" key="6">
    <source>
        <dbReference type="ARBA" id="ARBA00023237"/>
    </source>
</evidence>
<feature type="domain" description="TonB-dependent receptor plug" evidence="9">
    <location>
        <begin position="147"/>
        <end position="236"/>
    </location>
</feature>
<dbReference type="PANTHER" id="PTHR40980">
    <property type="entry name" value="PLUG DOMAIN-CONTAINING PROTEIN"/>
    <property type="match status" value="1"/>
</dbReference>
<dbReference type="Gene3D" id="2.40.170.20">
    <property type="entry name" value="TonB-dependent receptor, beta-barrel domain"/>
    <property type="match status" value="1"/>
</dbReference>
<dbReference type="Pfam" id="PF13620">
    <property type="entry name" value="CarboxypepD_reg"/>
    <property type="match status" value="1"/>
</dbReference>
<feature type="domain" description="Outer membrane protein beta-barrel" evidence="10">
    <location>
        <begin position="386"/>
        <end position="778"/>
    </location>
</feature>
<comment type="caution">
    <text evidence="11">The sequence shown here is derived from an EMBL/GenBank/DDBJ whole genome shotgun (WGS) entry which is preliminary data.</text>
</comment>
<dbReference type="InterPro" id="IPR036942">
    <property type="entry name" value="Beta-barrel_TonB_sf"/>
</dbReference>
<reference evidence="11 12" key="1">
    <citation type="submission" date="2018-11" db="EMBL/GenBank/DDBJ databases">
        <title>Rufibacter latericius sp. nov., isolated from water in Baiyang Lake.</title>
        <authorList>
            <person name="Yang Y."/>
        </authorList>
    </citation>
    <scope>NUCLEOTIDE SEQUENCE [LARGE SCALE GENOMIC DNA]</scope>
    <source>
        <strain evidence="11 12">MCC P1</strain>
    </source>
</reference>